<keyword evidence="3" id="KW-1003">Cell membrane</keyword>
<sequence length="395" mass="43807">MSAISTVKDKYLFAAVSFIFWFSQFIYVPILSPYMEELGGKYAFIGLVLSSYGLMQLLCRLPLGIFSDFVKMRKPFVIFGMVASMSSCLLFSLTDSLIGVFISRCLAGLAAATWVAFTILYSCYFEREKTTRAMNIISFIVVLAQLLGMSLSGYIVSKWGWHAPFWIGTILSVIGAVLSLFIHEPKQNIKRSPIKLKELMGVIKEPSLLKISLLSILAHSIIFTTMFGFTPAYALSAGFRERELSLIVFSFMIPHAAAPLIMEKLFVWRFGKWSILKAAFFLAAFFTCMIPMTENKLLLCIIQSVNGFSLGLVFPLMLGMSIERIAVEKRATAMGVYQALYALGIFGGPFAAGILNSWMGLKAGFFFAAALGLTATVFAAAWDKKEASYKVFKAK</sequence>
<feature type="transmembrane region" description="Helical" evidence="7">
    <location>
        <begin position="298"/>
        <end position="318"/>
    </location>
</feature>
<feature type="transmembrane region" description="Helical" evidence="7">
    <location>
        <begin position="339"/>
        <end position="359"/>
    </location>
</feature>
<feature type="transmembrane region" description="Helical" evidence="7">
    <location>
        <begin position="75"/>
        <end position="94"/>
    </location>
</feature>
<comment type="caution">
    <text evidence="10">The sequence shown here is derived from an EMBL/GenBank/DDBJ whole genome shotgun (WGS) entry which is preliminary data.</text>
</comment>
<dbReference type="EMBL" id="NTYW01000004">
    <property type="protein sequence ID" value="PES42107.1"/>
    <property type="molecule type" value="Genomic_DNA"/>
</dbReference>
<gene>
    <name evidence="10" type="ORF">CN497_04815</name>
    <name evidence="9" type="ORF">PVE99_17995</name>
</gene>
<evidence type="ECO:0000256" key="7">
    <source>
        <dbReference type="SAM" id="Phobius"/>
    </source>
</evidence>
<dbReference type="PROSITE" id="PS50850">
    <property type="entry name" value="MFS"/>
    <property type="match status" value="1"/>
</dbReference>
<feature type="transmembrane region" description="Helical" evidence="7">
    <location>
        <begin position="365"/>
        <end position="382"/>
    </location>
</feature>
<reference evidence="9 12" key="2">
    <citation type="submission" date="2023-02" db="EMBL/GenBank/DDBJ databases">
        <authorList>
            <person name="Olszewska D."/>
        </authorList>
    </citation>
    <scope>NUCLEOTIDE SEQUENCE [LARGE SCALE GENOMIC DNA]</scope>
    <source>
        <strain evidence="9 12">FDU301</strain>
    </source>
</reference>
<evidence type="ECO:0000313" key="10">
    <source>
        <dbReference type="EMBL" id="PES42107.1"/>
    </source>
</evidence>
<dbReference type="InterPro" id="IPR036259">
    <property type="entry name" value="MFS_trans_sf"/>
</dbReference>
<evidence type="ECO:0000313" key="9">
    <source>
        <dbReference type="EMBL" id="MDD9784258.1"/>
    </source>
</evidence>
<evidence type="ECO:0000256" key="6">
    <source>
        <dbReference type="ARBA" id="ARBA00023136"/>
    </source>
</evidence>
<dbReference type="Pfam" id="PF07690">
    <property type="entry name" value="MFS_1"/>
    <property type="match status" value="1"/>
</dbReference>
<dbReference type="InterPro" id="IPR011701">
    <property type="entry name" value="MFS"/>
</dbReference>
<dbReference type="Proteomes" id="UP000220341">
    <property type="component" value="Unassembled WGS sequence"/>
</dbReference>
<keyword evidence="5 7" id="KW-1133">Transmembrane helix</keyword>
<dbReference type="PANTHER" id="PTHR43124">
    <property type="entry name" value="PURINE EFFLUX PUMP PBUE"/>
    <property type="match status" value="1"/>
</dbReference>
<feature type="transmembrane region" description="Helical" evidence="7">
    <location>
        <begin position="274"/>
        <end position="292"/>
    </location>
</feature>
<protein>
    <submittedName>
        <fullName evidence="10">MFS transporter</fullName>
    </submittedName>
</protein>
<dbReference type="AlphaFoldDB" id="A0A2B1TH86"/>
<evidence type="ECO:0000313" key="11">
    <source>
        <dbReference type="Proteomes" id="UP000220341"/>
    </source>
</evidence>
<organism evidence="10 11">
    <name type="scientific">Priestia megaterium</name>
    <name type="common">Bacillus megaterium</name>
    <dbReference type="NCBI Taxonomy" id="1404"/>
    <lineage>
        <taxon>Bacteria</taxon>
        <taxon>Bacillati</taxon>
        <taxon>Bacillota</taxon>
        <taxon>Bacilli</taxon>
        <taxon>Bacillales</taxon>
        <taxon>Bacillaceae</taxon>
        <taxon>Priestia</taxon>
    </lineage>
</organism>
<accession>A0A2B1TH86</accession>
<comment type="subcellular location">
    <subcellularLocation>
        <location evidence="1">Cell membrane</location>
        <topology evidence="1">Multi-pass membrane protein</topology>
    </subcellularLocation>
</comment>
<feature type="transmembrane region" description="Helical" evidence="7">
    <location>
        <begin position="244"/>
        <end position="262"/>
    </location>
</feature>
<keyword evidence="2" id="KW-0813">Transport</keyword>
<evidence type="ECO:0000256" key="1">
    <source>
        <dbReference type="ARBA" id="ARBA00004651"/>
    </source>
</evidence>
<feature type="transmembrane region" description="Helical" evidence="7">
    <location>
        <begin position="163"/>
        <end position="182"/>
    </location>
</feature>
<dbReference type="GO" id="GO:0022857">
    <property type="term" value="F:transmembrane transporter activity"/>
    <property type="evidence" value="ECO:0007669"/>
    <property type="project" value="InterPro"/>
</dbReference>
<dbReference type="SUPFAM" id="SSF103473">
    <property type="entry name" value="MFS general substrate transporter"/>
    <property type="match status" value="1"/>
</dbReference>
<evidence type="ECO:0000256" key="2">
    <source>
        <dbReference type="ARBA" id="ARBA00022448"/>
    </source>
</evidence>
<feature type="transmembrane region" description="Helical" evidence="7">
    <location>
        <begin position="42"/>
        <end position="63"/>
    </location>
</feature>
<evidence type="ECO:0000259" key="8">
    <source>
        <dbReference type="PROSITE" id="PS50850"/>
    </source>
</evidence>
<keyword evidence="6 7" id="KW-0472">Membrane</keyword>
<evidence type="ECO:0000256" key="5">
    <source>
        <dbReference type="ARBA" id="ARBA00022989"/>
    </source>
</evidence>
<evidence type="ECO:0000256" key="3">
    <source>
        <dbReference type="ARBA" id="ARBA00022475"/>
    </source>
</evidence>
<feature type="transmembrane region" description="Helical" evidence="7">
    <location>
        <begin position="100"/>
        <end position="124"/>
    </location>
</feature>
<evidence type="ECO:0000256" key="4">
    <source>
        <dbReference type="ARBA" id="ARBA00022692"/>
    </source>
</evidence>
<feature type="transmembrane region" description="Helical" evidence="7">
    <location>
        <begin position="12"/>
        <end position="30"/>
    </location>
</feature>
<keyword evidence="4 7" id="KW-0812">Transmembrane</keyword>
<name>A0A2B1TH86_PRIMG</name>
<feature type="transmembrane region" description="Helical" evidence="7">
    <location>
        <begin position="136"/>
        <end position="157"/>
    </location>
</feature>
<dbReference type="InterPro" id="IPR050189">
    <property type="entry name" value="MFS_Efflux_Transporters"/>
</dbReference>
<dbReference type="Proteomes" id="UP001213771">
    <property type="component" value="Unassembled WGS sequence"/>
</dbReference>
<dbReference type="EMBL" id="JARAOX010000194">
    <property type="protein sequence ID" value="MDD9784258.1"/>
    <property type="molecule type" value="Genomic_DNA"/>
</dbReference>
<evidence type="ECO:0000313" key="12">
    <source>
        <dbReference type="Proteomes" id="UP001213771"/>
    </source>
</evidence>
<dbReference type="GO" id="GO:0005886">
    <property type="term" value="C:plasma membrane"/>
    <property type="evidence" value="ECO:0007669"/>
    <property type="project" value="UniProtKB-SubCell"/>
</dbReference>
<dbReference type="PANTHER" id="PTHR43124:SF3">
    <property type="entry name" value="CHLORAMPHENICOL EFFLUX PUMP RV0191"/>
    <property type="match status" value="1"/>
</dbReference>
<dbReference type="Gene3D" id="1.20.1250.20">
    <property type="entry name" value="MFS general substrate transporter like domains"/>
    <property type="match status" value="1"/>
</dbReference>
<dbReference type="InterPro" id="IPR020846">
    <property type="entry name" value="MFS_dom"/>
</dbReference>
<feature type="transmembrane region" description="Helical" evidence="7">
    <location>
        <begin position="208"/>
        <end position="232"/>
    </location>
</feature>
<proteinExistence type="predicted"/>
<reference evidence="10 11" key="1">
    <citation type="submission" date="2017-09" db="EMBL/GenBank/DDBJ databases">
        <title>Large-scale bioinformatics analysis of Bacillus genomes uncovers conserved roles of natural products in bacterial physiology.</title>
        <authorList>
            <consortium name="Agbiome Team Llc"/>
            <person name="Bleich R.M."/>
            <person name="Kirk G.J."/>
            <person name="Santa Maria K.C."/>
            <person name="Allen S.E."/>
            <person name="Farag S."/>
            <person name="Shank E.A."/>
            <person name="Bowers A."/>
        </authorList>
    </citation>
    <scope>NUCLEOTIDE SEQUENCE [LARGE SCALE GENOMIC DNA]</scope>
    <source>
        <strain evidence="10 11">AFS003013</strain>
    </source>
</reference>
<dbReference type="RefSeq" id="WP_013058163.1">
    <property type="nucleotide sequence ID" value="NZ_CATKPS010000011.1"/>
</dbReference>
<feature type="domain" description="Major facilitator superfamily (MFS) profile" evidence="8">
    <location>
        <begin position="9"/>
        <end position="387"/>
    </location>
</feature>